<evidence type="ECO:0000313" key="1">
    <source>
        <dbReference type="EMBL" id="KKK74195.1"/>
    </source>
</evidence>
<sequence>PQALTSTVIFPFGGMPHAEAVRASCLAAAEQTETDERGVKWGYFIERLQASIDHDIRASTPENLGYNHDLSDRQGRRGWGWRNWDRTGYTASYTNSRTGVSYP</sequence>
<organism evidence="1">
    <name type="scientific">marine sediment metagenome</name>
    <dbReference type="NCBI Taxonomy" id="412755"/>
    <lineage>
        <taxon>unclassified sequences</taxon>
        <taxon>metagenomes</taxon>
        <taxon>ecological metagenomes</taxon>
    </lineage>
</organism>
<gene>
    <name evidence="1" type="ORF">LCGC14_2886180</name>
</gene>
<reference evidence="1" key="1">
    <citation type="journal article" date="2015" name="Nature">
        <title>Complex archaea that bridge the gap between prokaryotes and eukaryotes.</title>
        <authorList>
            <person name="Spang A."/>
            <person name="Saw J.H."/>
            <person name="Jorgensen S.L."/>
            <person name="Zaremba-Niedzwiedzka K."/>
            <person name="Martijn J."/>
            <person name="Lind A.E."/>
            <person name="van Eijk R."/>
            <person name="Schleper C."/>
            <person name="Guy L."/>
            <person name="Ettema T.J."/>
        </authorList>
    </citation>
    <scope>NUCLEOTIDE SEQUENCE</scope>
</reference>
<accession>A0A0F8YKD7</accession>
<name>A0A0F8YKD7_9ZZZZ</name>
<comment type="caution">
    <text evidence="1">The sequence shown here is derived from an EMBL/GenBank/DDBJ whole genome shotgun (WGS) entry which is preliminary data.</text>
</comment>
<dbReference type="AlphaFoldDB" id="A0A0F8YKD7"/>
<dbReference type="EMBL" id="LAZR01056439">
    <property type="protein sequence ID" value="KKK74195.1"/>
    <property type="molecule type" value="Genomic_DNA"/>
</dbReference>
<feature type="non-terminal residue" evidence="1">
    <location>
        <position position="1"/>
    </location>
</feature>
<proteinExistence type="predicted"/>
<protein>
    <submittedName>
        <fullName evidence="1">Uncharacterized protein</fullName>
    </submittedName>
</protein>